<feature type="domain" description="DDE-1" evidence="1">
    <location>
        <begin position="96"/>
        <end position="145"/>
    </location>
</feature>
<dbReference type="EMBL" id="JARBHB010000008">
    <property type="protein sequence ID" value="KAJ8877186.1"/>
    <property type="molecule type" value="Genomic_DNA"/>
</dbReference>
<dbReference type="Pfam" id="PF03184">
    <property type="entry name" value="DDE_1"/>
    <property type="match status" value="1"/>
</dbReference>
<proteinExistence type="predicted"/>
<accession>A0ABQ9GYR9</accession>
<organism evidence="2 3">
    <name type="scientific">Dryococelus australis</name>
    <dbReference type="NCBI Taxonomy" id="614101"/>
    <lineage>
        <taxon>Eukaryota</taxon>
        <taxon>Metazoa</taxon>
        <taxon>Ecdysozoa</taxon>
        <taxon>Arthropoda</taxon>
        <taxon>Hexapoda</taxon>
        <taxon>Insecta</taxon>
        <taxon>Pterygota</taxon>
        <taxon>Neoptera</taxon>
        <taxon>Polyneoptera</taxon>
        <taxon>Phasmatodea</taxon>
        <taxon>Verophasmatodea</taxon>
        <taxon>Anareolatae</taxon>
        <taxon>Phasmatidae</taxon>
        <taxon>Eurycanthinae</taxon>
        <taxon>Dryococelus</taxon>
    </lineage>
</organism>
<sequence>MVQSEIIPFNILKGKEKIKAAVFQREVPARCMKLYIVNRTDLLTVLRGIKQHVLSGELSSVSQETTLAVKNDPRGGRKHSQEQRTYFSLTTAQLVHATVQLRNVKLVFLPLNCTSMLQPLDQGVFRLLNHHLHIMLVHSLLQKVEFRKELVKWAVIEV</sequence>
<gene>
    <name evidence="2" type="ORF">PR048_021640</name>
</gene>
<reference evidence="2 3" key="1">
    <citation type="submission" date="2023-02" db="EMBL/GenBank/DDBJ databases">
        <title>LHISI_Scaffold_Assembly.</title>
        <authorList>
            <person name="Stuart O.P."/>
            <person name="Cleave R."/>
            <person name="Magrath M.J.L."/>
            <person name="Mikheyev A.S."/>
        </authorList>
    </citation>
    <scope>NUCLEOTIDE SEQUENCE [LARGE SCALE GENOMIC DNA]</scope>
    <source>
        <strain evidence="2">Daus_M_001</strain>
        <tissue evidence="2">Leg muscle</tissue>
    </source>
</reference>
<keyword evidence="3" id="KW-1185">Reference proteome</keyword>
<dbReference type="Proteomes" id="UP001159363">
    <property type="component" value="Chromosome 7"/>
</dbReference>
<name>A0ABQ9GYR9_9NEOP</name>
<comment type="caution">
    <text evidence="2">The sequence shown here is derived from an EMBL/GenBank/DDBJ whole genome shotgun (WGS) entry which is preliminary data.</text>
</comment>
<protein>
    <recommendedName>
        <fullName evidence="1">DDE-1 domain-containing protein</fullName>
    </recommendedName>
</protein>
<dbReference type="InterPro" id="IPR004875">
    <property type="entry name" value="DDE_SF_endonuclease_dom"/>
</dbReference>
<evidence type="ECO:0000313" key="2">
    <source>
        <dbReference type="EMBL" id="KAJ8877186.1"/>
    </source>
</evidence>
<evidence type="ECO:0000259" key="1">
    <source>
        <dbReference type="Pfam" id="PF03184"/>
    </source>
</evidence>
<evidence type="ECO:0000313" key="3">
    <source>
        <dbReference type="Proteomes" id="UP001159363"/>
    </source>
</evidence>